<feature type="binding site" evidence="6">
    <location>
        <begin position="96"/>
        <end position="99"/>
    </location>
    <ligand>
        <name>FMN</name>
        <dbReference type="ChEBI" id="CHEBI:58210"/>
    </ligand>
</feature>
<dbReference type="AlphaFoldDB" id="A0A919GHN6"/>
<evidence type="ECO:0000313" key="9">
    <source>
        <dbReference type="Proteomes" id="UP000617734"/>
    </source>
</evidence>
<evidence type="ECO:0000313" key="8">
    <source>
        <dbReference type="EMBL" id="GHH84587.1"/>
    </source>
</evidence>
<accession>A0A919GHN6</accession>
<comment type="subunit">
    <text evidence="6">Homodimer.</text>
</comment>
<dbReference type="HAMAP" id="MF_01216">
    <property type="entry name" value="Azoreductase_type1"/>
    <property type="match status" value="1"/>
</dbReference>
<feature type="domain" description="Flavodoxin-like fold" evidence="7">
    <location>
        <begin position="3"/>
        <end position="168"/>
    </location>
</feature>
<dbReference type="EC" id="1.7.1.17" evidence="6"/>
<dbReference type="GO" id="GO:0016655">
    <property type="term" value="F:oxidoreductase activity, acting on NAD(P)H, quinone or similar compound as acceptor"/>
    <property type="evidence" value="ECO:0007669"/>
    <property type="project" value="InterPro"/>
</dbReference>
<sequence>MPTLLHIDSSALADGSVSREVSAVFREAWLAQHPEGTVIYRDLAADPLPHLDAAAVTAPFVPAGERTPGQEAALALREQLAAELEQADAVVIGTPMYNFTIPSTLKAWLDQVIVIGRTGGAEPSAAGTPVTVIASRGGSYGPGSPREGFEFVTTYLDKVLTGMLGLEVDFIVPEFTLAPVQPELAAFVEHARASKAQALQEAGRKAAALVA</sequence>
<keyword evidence="2 6" id="KW-0288">FMN</keyword>
<dbReference type="GO" id="GO:0010181">
    <property type="term" value="F:FMN binding"/>
    <property type="evidence" value="ECO:0007669"/>
    <property type="project" value="UniProtKB-UniRule"/>
</dbReference>
<keyword evidence="1 6" id="KW-0285">Flavoprotein</keyword>
<evidence type="ECO:0000256" key="5">
    <source>
        <dbReference type="ARBA" id="ARBA00048542"/>
    </source>
</evidence>
<gene>
    <name evidence="6 8" type="primary">azoR</name>
    <name evidence="8" type="ORF">GCM10018781_74210</name>
</gene>
<evidence type="ECO:0000256" key="3">
    <source>
        <dbReference type="ARBA" id="ARBA00023002"/>
    </source>
</evidence>
<keyword evidence="3 6" id="KW-0560">Oxidoreductase</keyword>
<reference evidence="8" key="2">
    <citation type="submission" date="2020-09" db="EMBL/GenBank/DDBJ databases">
        <authorList>
            <person name="Sun Q."/>
            <person name="Ohkuma M."/>
        </authorList>
    </citation>
    <scope>NUCLEOTIDE SEQUENCE</scope>
    <source>
        <strain evidence="8">JCM 4646</strain>
    </source>
</reference>
<proteinExistence type="inferred from homology"/>
<organism evidence="8 9">
    <name type="scientific">Kitasatospora indigofera</name>
    <dbReference type="NCBI Taxonomy" id="67307"/>
    <lineage>
        <taxon>Bacteria</taxon>
        <taxon>Bacillati</taxon>
        <taxon>Actinomycetota</taxon>
        <taxon>Actinomycetes</taxon>
        <taxon>Kitasatosporales</taxon>
        <taxon>Streptomycetaceae</taxon>
        <taxon>Kitasatospora</taxon>
    </lineage>
</organism>
<dbReference type="InterPro" id="IPR023048">
    <property type="entry name" value="NADH:quinone_OxRdtase_FMN_depd"/>
</dbReference>
<dbReference type="Proteomes" id="UP000617734">
    <property type="component" value="Unassembled WGS sequence"/>
</dbReference>
<keyword evidence="4 6" id="KW-0520">NAD</keyword>
<evidence type="ECO:0000259" key="7">
    <source>
        <dbReference type="Pfam" id="PF02525"/>
    </source>
</evidence>
<reference evidence="8" key="1">
    <citation type="journal article" date="2014" name="Int. J. Syst. Evol. Microbiol.">
        <title>Complete genome sequence of Corynebacterium casei LMG S-19264T (=DSM 44701T), isolated from a smear-ripened cheese.</title>
        <authorList>
            <consortium name="US DOE Joint Genome Institute (JGI-PGF)"/>
            <person name="Walter F."/>
            <person name="Albersmeier A."/>
            <person name="Kalinowski J."/>
            <person name="Ruckert C."/>
        </authorList>
    </citation>
    <scope>NUCLEOTIDE SEQUENCE</scope>
    <source>
        <strain evidence="8">JCM 4646</strain>
    </source>
</reference>
<dbReference type="EMBL" id="BNBO01000075">
    <property type="protein sequence ID" value="GHH84587.1"/>
    <property type="molecule type" value="Genomic_DNA"/>
</dbReference>
<dbReference type="GO" id="GO:0009055">
    <property type="term" value="F:electron transfer activity"/>
    <property type="evidence" value="ECO:0007669"/>
    <property type="project" value="UniProtKB-UniRule"/>
</dbReference>
<dbReference type="PANTHER" id="PTHR43741">
    <property type="entry name" value="FMN-DEPENDENT NADH-AZOREDUCTASE 1"/>
    <property type="match status" value="1"/>
</dbReference>
<protein>
    <recommendedName>
        <fullName evidence="6">FMN dependent NADH:quinone oxidoreductase</fullName>
        <ecNumber evidence="6">1.6.5.-</ecNumber>
    </recommendedName>
    <alternativeName>
        <fullName evidence="6">Azo-dye reductase</fullName>
    </alternativeName>
    <alternativeName>
        <fullName evidence="6">FMN-dependent NADH-azo compound oxidoreductase</fullName>
    </alternativeName>
    <alternativeName>
        <fullName evidence="6">FMN-dependent NADH-azoreductase</fullName>
        <ecNumber evidence="6">1.7.1.17</ecNumber>
    </alternativeName>
</protein>
<comment type="function">
    <text evidence="6">Also exhibits azoreductase activity. Catalyzes the reductive cleavage of the azo bond in aromatic azo compounds to the corresponding amines.</text>
</comment>
<comment type="similarity">
    <text evidence="6">Belongs to the azoreductase type 1 family.</text>
</comment>
<dbReference type="PANTHER" id="PTHR43741:SF4">
    <property type="entry name" value="FMN-DEPENDENT NADH:QUINONE OXIDOREDUCTASE"/>
    <property type="match status" value="1"/>
</dbReference>
<comment type="caution">
    <text evidence="8">The sequence shown here is derived from an EMBL/GenBank/DDBJ whole genome shotgun (WGS) entry which is preliminary data.</text>
</comment>
<feature type="binding site" evidence="6">
    <location>
        <position position="10"/>
    </location>
    <ligand>
        <name>FMN</name>
        <dbReference type="ChEBI" id="CHEBI:58210"/>
    </ligand>
</feature>
<comment type="cofactor">
    <cofactor evidence="6">
        <name>FMN</name>
        <dbReference type="ChEBI" id="CHEBI:58210"/>
    </cofactor>
    <text evidence="6">Binds 1 FMN per subunit.</text>
</comment>
<evidence type="ECO:0000256" key="1">
    <source>
        <dbReference type="ARBA" id="ARBA00022630"/>
    </source>
</evidence>
<keyword evidence="9" id="KW-1185">Reference proteome</keyword>
<name>A0A919GHN6_9ACTN</name>
<dbReference type="InterPro" id="IPR003680">
    <property type="entry name" value="Flavodoxin_fold"/>
</dbReference>
<dbReference type="EC" id="1.6.5.-" evidence="6"/>
<evidence type="ECO:0000256" key="4">
    <source>
        <dbReference type="ARBA" id="ARBA00023027"/>
    </source>
</evidence>
<dbReference type="InterPro" id="IPR029039">
    <property type="entry name" value="Flavoprotein-like_sf"/>
</dbReference>
<evidence type="ECO:0000256" key="6">
    <source>
        <dbReference type="HAMAP-Rule" id="MF_01216"/>
    </source>
</evidence>
<dbReference type="GO" id="GO:0016652">
    <property type="term" value="F:oxidoreductase activity, acting on NAD(P)H as acceptor"/>
    <property type="evidence" value="ECO:0007669"/>
    <property type="project" value="UniProtKB-UniRule"/>
</dbReference>
<evidence type="ECO:0000256" key="2">
    <source>
        <dbReference type="ARBA" id="ARBA00022643"/>
    </source>
</evidence>
<dbReference type="InterPro" id="IPR050104">
    <property type="entry name" value="FMN-dep_NADH:Q_OxRdtase_AzoR1"/>
</dbReference>
<feature type="binding site" evidence="6">
    <location>
        <begin position="135"/>
        <end position="138"/>
    </location>
    <ligand>
        <name>FMN</name>
        <dbReference type="ChEBI" id="CHEBI:58210"/>
    </ligand>
</feature>
<dbReference type="RefSeq" id="WP_190215324.1">
    <property type="nucleotide sequence ID" value="NZ_BNBO01000075.1"/>
</dbReference>
<dbReference type="SUPFAM" id="SSF52218">
    <property type="entry name" value="Flavoproteins"/>
    <property type="match status" value="1"/>
</dbReference>
<dbReference type="GeneID" id="95357652"/>
<comment type="catalytic activity">
    <reaction evidence="6">
        <text>2 a quinone + NADH + H(+) = 2 a 1,4-benzosemiquinone + NAD(+)</text>
        <dbReference type="Rhea" id="RHEA:65952"/>
        <dbReference type="ChEBI" id="CHEBI:15378"/>
        <dbReference type="ChEBI" id="CHEBI:57540"/>
        <dbReference type="ChEBI" id="CHEBI:57945"/>
        <dbReference type="ChEBI" id="CHEBI:132124"/>
        <dbReference type="ChEBI" id="CHEBI:134225"/>
    </reaction>
</comment>
<feature type="binding site" evidence="6">
    <location>
        <begin position="16"/>
        <end position="18"/>
    </location>
    <ligand>
        <name>FMN</name>
        <dbReference type="ChEBI" id="CHEBI:58210"/>
    </ligand>
</feature>
<dbReference type="Pfam" id="PF02525">
    <property type="entry name" value="Flavodoxin_2"/>
    <property type="match status" value="1"/>
</dbReference>
<comment type="catalytic activity">
    <reaction evidence="5">
        <text>N,N-dimethyl-1,4-phenylenediamine + anthranilate + 2 NAD(+) = 2-(4-dimethylaminophenyl)diazenylbenzoate + 2 NADH + 2 H(+)</text>
        <dbReference type="Rhea" id="RHEA:55872"/>
        <dbReference type="ChEBI" id="CHEBI:15378"/>
        <dbReference type="ChEBI" id="CHEBI:15783"/>
        <dbReference type="ChEBI" id="CHEBI:16567"/>
        <dbReference type="ChEBI" id="CHEBI:57540"/>
        <dbReference type="ChEBI" id="CHEBI:57945"/>
        <dbReference type="ChEBI" id="CHEBI:71579"/>
        <dbReference type="EC" id="1.7.1.17"/>
    </reaction>
    <physiologicalReaction direction="right-to-left" evidence="5">
        <dbReference type="Rhea" id="RHEA:55874"/>
    </physiologicalReaction>
</comment>
<comment type="function">
    <text evidence="6">Quinone reductase that provides resistance to thiol-specific stress caused by electrophilic quinones.</text>
</comment>
<dbReference type="Gene3D" id="3.40.50.360">
    <property type="match status" value="1"/>
</dbReference>